<dbReference type="Proteomes" id="UP000468581">
    <property type="component" value="Unassembled WGS sequence"/>
</dbReference>
<dbReference type="InterPro" id="IPR003709">
    <property type="entry name" value="VanY-like_core_dom"/>
</dbReference>
<evidence type="ECO:0000256" key="1">
    <source>
        <dbReference type="SAM" id="SignalP"/>
    </source>
</evidence>
<dbReference type="Pfam" id="PF02557">
    <property type="entry name" value="VanY"/>
    <property type="match status" value="1"/>
</dbReference>
<reference evidence="3 4" key="1">
    <citation type="submission" date="2020-01" db="EMBL/GenBank/DDBJ databases">
        <title>Leptobacterium flavescens.</title>
        <authorList>
            <person name="Wang G."/>
        </authorList>
    </citation>
    <scope>NUCLEOTIDE SEQUENCE [LARGE SCALE GENOMIC DNA]</scope>
    <source>
        <strain evidence="3 4">KCTC 22160</strain>
    </source>
</reference>
<name>A0A6P0UGR1_9FLAO</name>
<dbReference type="Gene3D" id="3.30.1380.10">
    <property type="match status" value="1"/>
</dbReference>
<dbReference type="GO" id="GO:0004180">
    <property type="term" value="F:carboxypeptidase activity"/>
    <property type="evidence" value="ECO:0007669"/>
    <property type="project" value="UniProtKB-KW"/>
</dbReference>
<keyword evidence="3" id="KW-0645">Protease</keyword>
<keyword evidence="4" id="KW-1185">Reference proteome</keyword>
<feature type="chain" id="PRO_5026751543" evidence="1">
    <location>
        <begin position="27"/>
        <end position="242"/>
    </location>
</feature>
<organism evidence="3 4">
    <name type="scientific">Leptobacterium flavescens</name>
    <dbReference type="NCBI Taxonomy" id="472055"/>
    <lineage>
        <taxon>Bacteria</taxon>
        <taxon>Pseudomonadati</taxon>
        <taxon>Bacteroidota</taxon>
        <taxon>Flavobacteriia</taxon>
        <taxon>Flavobacteriales</taxon>
        <taxon>Flavobacteriaceae</taxon>
        <taxon>Leptobacterium</taxon>
    </lineage>
</organism>
<dbReference type="InterPro" id="IPR009045">
    <property type="entry name" value="Zn_M74/Hedgehog-like"/>
</dbReference>
<comment type="caution">
    <text evidence="3">The sequence shown here is derived from an EMBL/GenBank/DDBJ whole genome shotgun (WGS) entry which is preliminary data.</text>
</comment>
<accession>A0A6P0UGR1</accession>
<keyword evidence="3" id="KW-0378">Hydrolase</keyword>
<feature type="signal peptide" evidence="1">
    <location>
        <begin position="1"/>
        <end position="26"/>
    </location>
</feature>
<keyword evidence="3" id="KW-0121">Carboxypeptidase</keyword>
<feature type="domain" description="D-alanyl-D-alanine carboxypeptidase-like core" evidence="2">
    <location>
        <begin position="49"/>
        <end position="192"/>
    </location>
</feature>
<dbReference type="EMBL" id="JAABOO010000001">
    <property type="protein sequence ID" value="NER12434.1"/>
    <property type="molecule type" value="Genomic_DNA"/>
</dbReference>
<proteinExistence type="predicted"/>
<dbReference type="SUPFAM" id="SSF55166">
    <property type="entry name" value="Hedgehog/DD-peptidase"/>
    <property type="match status" value="1"/>
</dbReference>
<dbReference type="RefSeq" id="WP_163605458.1">
    <property type="nucleotide sequence ID" value="NZ_JAABOO010000001.1"/>
</dbReference>
<evidence type="ECO:0000313" key="4">
    <source>
        <dbReference type="Proteomes" id="UP000468581"/>
    </source>
</evidence>
<evidence type="ECO:0000313" key="3">
    <source>
        <dbReference type="EMBL" id="NER12434.1"/>
    </source>
</evidence>
<dbReference type="InterPro" id="IPR052179">
    <property type="entry name" value="DD-CPase-like"/>
</dbReference>
<sequence length="242" mass="28495">MKRRKFIKYSSAGTLLINLLPQQLFAMQQFTEEELIGKGTPGLYGDGFQVRKEVYDAFVKMKAAAQKENIDMEVVSGYRDFFRQKAIYERKYKKYTEEGLSPVKSIEKIIEYSTIPGTSRHHWGTDMDIIDARGKHEGDVLIPDKFHGNGPFCKFKEWMDKHSESFGFYLVYTDNGNRKGFKYEPWHYSYKPLSGPMLKEYRKIDIKEMLIKNELLGKEHLSDDFIDRYRRENVLDINPELL</sequence>
<dbReference type="GO" id="GO:0006508">
    <property type="term" value="P:proteolysis"/>
    <property type="evidence" value="ECO:0007669"/>
    <property type="project" value="InterPro"/>
</dbReference>
<dbReference type="PANTHER" id="PTHR34385:SF1">
    <property type="entry name" value="PEPTIDOGLYCAN L-ALANYL-D-GLUTAMATE ENDOPEPTIDASE CWLK"/>
    <property type="match status" value="1"/>
</dbReference>
<evidence type="ECO:0000259" key="2">
    <source>
        <dbReference type="Pfam" id="PF02557"/>
    </source>
</evidence>
<keyword evidence="1" id="KW-0732">Signal</keyword>
<dbReference type="CDD" id="cd14847">
    <property type="entry name" value="DD-carboxypeptidase_like"/>
    <property type="match status" value="1"/>
</dbReference>
<protein>
    <submittedName>
        <fullName evidence="3">D-alanyl-D-alanine carboxypeptidase family protein</fullName>
    </submittedName>
</protein>
<dbReference type="PANTHER" id="PTHR34385">
    <property type="entry name" value="D-ALANYL-D-ALANINE CARBOXYPEPTIDASE"/>
    <property type="match status" value="1"/>
</dbReference>
<dbReference type="AlphaFoldDB" id="A0A6P0UGR1"/>
<gene>
    <name evidence="3" type="ORF">GWK08_03195</name>
</gene>